<comment type="caution">
    <text evidence="2">The sequence shown here is derived from an EMBL/GenBank/DDBJ whole genome shotgun (WGS) entry which is preliminary data.</text>
</comment>
<keyword evidence="1" id="KW-1133">Transmembrane helix</keyword>
<accession>A0ABP3XFB0</accession>
<proteinExistence type="predicted"/>
<reference evidence="3" key="1">
    <citation type="journal article" date="2019" name="Int. J. Syst. Evol. Microbiol.">
        <title>The Global Catalogue of Microorganisms (GCM) 10K type strain sequencing project: providing services to taxonomists for standard genome sequencing and annotation.</title>
        <authorList>
            <consortium name="The Broad Institute Genomics Platform"/>
            <consortium name="The Broad Institute Genome Sequencing Center for Infectious Disease"/>
            <person name="Wu L."/>
            <person name="Ma J."/>
        </authorList>
    </citation>
    <scope>NUCLEOTIDE SEQUENCE [LARGE SCALE GENOMIC DNA]</scope>
    <source>
        <strain evidence="3">JCM 6486</strain>
    </source>
</reference>
<protein>
    <submittedName>
        <fullName evidence="2">Uncharacterized protein</fullName>
    </submittedName>
</protein>
<evidence type="ECO:0000256" key="1">
    <source>
        <dbReference type="SAM" id="Phobius"/>
    </source>
</evidence>
<keyword evidence="1" id="KW-0812">Transmembrane</keyword>
<sequence>MKKVKNFFYILTTILEVLFLIGAYMVNYFTHKKMGMLRHVIHKNYVWEEKYPITNIQYASIIALIILMLLVLIFYMKRKSMLKKIVAIMNITMVIFVLFFTGFVLAYSAEEIRAFYYISFMLFVVTLIQIIKTFIGVIWFKNEN</sequence>
<dbReference type="RefSeq" id="WP_346044457.1">
    <property type="nucleotide sequence ID" value="NZ_BAAACP010000007.1"/>
</dbReference>
<feature type="transmembrane region" description="Helical" evidence="1">
    <location>
        <begin position="56"/>
        <end position="75"/>
    </location>
</feature>
<feature type="transmembrane region" description="Helical" evidence="1">
    <location>
        <begin position="7"/>
        <end position="26"/>
    </location>
</feature>
<feature type="transmembrane region" description="Helical" evidence="1">
    <location>
        <begin position="87"/>
        <end position="109"/>
    </location>
</feature>
<evidence type="ECO:0000313" key="3">
    <source>
        <dbReference type="Proteomes" id="UP001400965"/>
    </source>
</evidence>
<dbReference type="Proteomes" id="UP001400965">
    <property type="component" value="Unassembled WGS sequence"/>
</dbReference>
<keyword evidence="3" id="KW-1185">Reference proteome</keyword>
<dbReference type="EMBL" id="BAAACP010000007">
    <property type="protein sequence ID" value="GAA0863810.1"/>
    <property type="molecule type" value="Genomic_DNA"/>
</dbReference>
<gene>
    <name evidence="2" type="ORF">GCM10008917_14840</name>
</gene>
<keyword evidence="1" id="KW-0472">Membrane</keyword>
<feature type="transmembrane region" description="Helical" evidence="1">
    <location>
        <begin position="115"/>
        <end position="140"/>
    </location>
</feature>
<evidence type="ECO:0000313" key="2">
    <source>
        <dbReference type="EMBL" id="GAA0863810.1"/>
    </source>
</evidence>
<organism evidence="2 3">
    <name type="scientific">Paraclostridium tenue</name>
    <dbReference type="NCBI Taxonomy" id="1737"/>
    <lineage>
        <taxon>Bacteria</taxon>
        <taxon>Bacillati</taxon>
        <taxon>Bacillota</taxon>
        <taxon>Clostridia</taxon>
        <taxon>Peptostreptococcales</taxon>
        <taxon>Peptostreptococcaceae</taxon>
        <taxon>Paraclostridium</taxon>
    </lineage>
</organism>
<name>A0ABP3XFB0_9FIRM</name>